<dbReference type="EMBL" id="RBNJ01013654">
    <property type="protein sequence ID" value="RUS25200.1"/>
    <property type="molecule type" value="Genomic_DNA"/>
</dbReference>
<sequence length="496" mass="56027">MLGELKNKIDSLSCQPNMLSHARNNAAAMHSKFDKTIERAEIQNWFRMEEIESQKSIYKAVMTMEVLNDKMEVAPEARLKRGLVSASSWKFPRGFDKDEDNSGSSYHPEGSDHAELGEIEDMCTEPEEKQDEWFGPEIFMEIKNAIENFCTGRDVSNLLLRAASALLLNCPKLGRPHRRRAEIKDEIIHWTGKKQKCIGKSKTHSPACIGTLASKEIVRLNFLLHNWQDNSQSSLAICVLKVLPRQNTLEELLKEELSGLQSSNMEDLSNSQIVVDLEGVNATTEEIQCIFHVFDQCGEGESRASRNRRDRFDWLFSCNSILPHDVRGVSPRIPGRVKSMIWKRLRLLCQSGKNGSRSVDSSHQDHQEQVQLPSTFVDGIKALFAVAVNVVGYQVQVHTVYFLGGNVFATSEIGCARLPKSLDRIHDALDMFHLVLRVKVKLPTNTPGTAYGGDDREICNTCARSAGRMDRNRIEYAPKIEHKIKEDGESCDRQDV</sequence>
<reference evidence="2 3" key="1">
    <citation type="journal article" date="2018" name="New Phytol.">
        <title>Phylogenomics of Endogonaceae and evolution of mycorrhizas within Mucoromycota.</title>
        <authorList>
            <person name="Chang Y."/>
            <person name="Desiro A."/>
            <person name="Na H."/>
            <person name="Sandor L."/>
            <person name="Lipzen A."/>
            <person name="Clum A."/>
            <person name="Barry K."/>
            <person name="Grigoriev I.V."/>
            <person name="Martin F.M."/>
            <person name="Stajich J.E."/>
            <person name="Smith M.E."/>
            <person name="Bonito G."/>
            <person name="Spatafora J.W."/>
        </authorList>
    </citation>
    <scope>NUCLEOTIDE SEQUENCE [LARGE SCALE GENOMIC DNA]</scope>
    <source>
        <strain evidence="2 3">AD002</strain>
    </source>
</reference>
<dbReference type="Proteomes" id="UP000274822">
    <property type="component" value="Unassembled WGS sequence"/>
</dbReference>
<comment type="caution">
    <text evidence="2">The sequence shown here is derived from an EMBL/GenBank/DDBJ whole genome shotgun (WGS) entry which is preliminary data.</text>
</comment>
<evidence type="ECO:0000313" key="3">
    <source>
        <dbReference type="Proteomes" id="UP000274822"/>
    </source>
</evidence>
<protein>
    <submittedName>
        <fullName evidence="2">Uncharacterized protein</fullName>
    </submittedName>
</protein>
<accession>A0A433Q608</accession>
<evidence type="ECO:0000256" key="1">
    <source>
        <dbReference type="SAM" id="MobiDB-lite"/>
    </source>
</evidence>
<keyword evidence="3" id="KW-1185">Reference proteome</keyword>
<evidence type="ECO:0000313" key="2">
    <source>
        <dbReference type="EMBL" id="RUS25200.1"/>
    </source>
</evidence>
<feature type="region of interest" description="Disordered" evidence="1">
    <location>
        <begin position="95"/>
        <end position="116"/>
    </location>
</feature>
<dbReference type="AlphaFoldDB" id="A0A433Q608"/>
<proteinExistence type="predicted"/>
<gene>
    <name evidence="2" type="ORF">BC938DRAFT_472495</name>
</gene>
<name>A0A433Q608_9FUNG</name>
<organism evidence="2 3">
    <name type="scientific">Jimgerdemannia flammicorona</name>
    <dbReference type="NCBI Taxonomy" id="994334"/>
    <lineage>
        <taxon>Eukaryota</taxon>
        <taxon>Fungi</taxon>
        <taxon>Fungi incertae sedis</taxon>
        <taxon>Mucoromycota</taxon>
        <taxon>Mucoromycotina</taxon>
        <taxon>Endogonomycetes</taxon>
        <taxon>Endogonales</taxon>
        <taxon>Endogonaceae</taxon>
        <taxon>Jimgerdemannia</taxon>
    </lineage>
</organism>